<evidence type="ECO:0000259" key="10">
    <source>
        <dbReference type="Pfam" id="PF01035"/>
    </source>
</evidence>
<evidence type="ECO:0000256" key="9">
    <source>
        <dbReference type="HAMAP-Rule" id="MF_00772"/>
    </source>
</evidence>
<evidence type="ECO:0000256" key="1">
    <source>
        <dbReference type="ARBA" id="ARBA00001286"/>
    </source>
</evidence>
<dbReference type="InterPro" id="IPR036631">
    <property type="entry name" value="MGMT_N_sf"/>
</dbReference>
<keyword evidence="5 9" id="KW-0808">Transferase</keyword>
<comment type="function">
    <text evidence="9">Involved in the cellular defense against the biological effects of O6-methylguanine (O6-MeG) and O4-methylthymine (O4-MeT) in DNA. Repairs the methylated nucleobase in DNA by stoichiometrically transferring the methyl group to a cysteine residue in the enzyme. This is a suicide reaction: the enzyme is irreversibly inactivated.</text>
</comment>
<dbReference type="Gene3D" id="1.10.10.10">
    <property type="entry name" value="Winged helix-like DNA-binding domain superfamily/Winged helix DNA-binding domain"/>
    <property type="match status" value="1"/>
</dbReference>
<dbReference type="GO" id="GO:0005737">
    <property type="term" value="C:cytoplasm"/>
    <property type="evidence" value="ECO:0007669"/>
    <property type="project" value="UniProtKB-SubCell"/>
</dbReference>
<dbReference type="InterPro" id="IPR023546">
    <property type="entry name" value="MGMT"/>
</dbReference>
<dbReference type="AlphaFoldDB" id="A0A217EID7"/>
<dbReference type="GO" id="GO:0003908">
    <property type="term" value="F:methylated-DNA-[protein]-cysteine S-methyltransferase activity"/>
    <property type="evidence" value="ECO:0007669"/>
    <property type="project" value="UniProtKB-UniRule"/>
</dbReference>
<evidence type="ECO:0000256" key="2">
    <source>
        <dbReference type="ARBA" id="ARBA00008711"/>
    </source>
</evidence>
<evidence type="ECO:0000256" key="7">
    <source>
        <dbReference type="ARBA" id="ARBA00023204"/>
    </source>
</evidence>
<comment type="catalytic activity">
    <reaction evidence="8 9">
        <text>a 6-O-methyl-2'-deoxyguanosine in DNA + L-cysteinyl-[protein] = S-methyl-L-cysteinyl-[protein] + a 2'-deoxyguanosine in DNA</text>
        <dbReference type="Rhea" id="RHEA:24000"/>
        <dbReference type="Rhea" id="RHEA-COMP:10131"/>
        <dbReference type="Rhea" id="RHEA-COMP:10132"/>
        <dbReference type="Rhea" id="RHEA-COMP:11367"/>
        <dbReference type="Rhea" id="RHEA-COMP:11368"/>
        <dbReference type="ChEBI" id="CHEBI:29950"/>
        <dbReference type="ChEBI" id="CHEBI:82612"/>
        <dbReference type="ChEBI" id="CHEBI:85445"/>
        <dbReference type="ChEBI" id="CHEBI:85448"/>
        <dbReference type="EC" id="2.1.1.63"/>
    </reaction>
</comment>
<evidence type="ECO:0000256" key="4">
    <source>
        <dbReference type="ARBA" id="ARBA00022603"/>
    </source>
</evidence>
<dbReference type="SUPFAM" id="SSF53155">
    <property type="entry name" value="Methylated DNA-protein cysteine methyltransferase domain"/>
    <property type="match status" value="1"/>
</dbReference>
<keyword evidence="13" id="KW-1185">Reference proteome</keyword>
<dbReference type="EMBL" id="FZLN01000008">
    <property type="protein sequence ID" value="SNQ30228.1"/>
    <property type="molecule type" value="Genomic_DNA"/>
</dbReference>
<dbReference type="EC" id="2.1.1.63" evidence="9"/>
<dbReference type="OrthoDB" id="9802228at2"/>
<proteinExistence type="inferred from homology"/>
<evidence type="ECO:0000256" key="5">
    <source>
        <dbReference type="ARBA" id="ARBA00022679"/>
    </source>
</evidence>
<reference evidence="13" key="1">
    <citation type="submission" date="2017-06" db="EMBL/GenBank/DDBJ databases">
        <authorList>
            <person name="Varghese N."/>
            <person name="Submissions S."/>
        </authorList>
    </citation>
    <scope>NUCLEOTIDE SEQUENCE [LARGE SCALE GENOMIC DNA]</scope>
    <source>
        <strain evidence="13">ANC 5114</strain>
    </source>
</reference>
<comment type="catalytic activity">
    <reaction evidence="1 9">
        <text>a 4-O-methyl-thymidine in DNA + L-cysteinyl-[protein] = a thymidine in DNA + S-methyl-L-cysteinyl-[protein]</text>
        <dbReference type="Rhea" id="RHEA:53428"/>
        <dbReference type="Rhea" id="RHEA-COMP:10131"/>
        <dbReference type="Rhea" id="RHEA-COMP:10132"/>
        <dbReference type="Rhea" id="RHEA-COMP:13555"/>
        <dbReference type="Rhea" id="RHEA-COMP:13556"/>
        <dbReference type="ChEBI" id="CHEBI:29950"/>
        <dbReference type="ChEBI" id="CHEBI:82612"/>
        <dbReference type="ChEBI" id="CHEBI:137386"/>
        <dbReference type="ChEBI" id="CHEBI:137387"/>
        <dbReference type="EC" id="2.1.1.63"/>
    </reaction>
</comment>
<evidence type="ECO:0000313" key="13">
    <source>
        <dbReference type="Proteomes" id="UP000243463"/>
    </source>
</evidence>
<dbReference type="GO" id="GO:0006307">
    <property type="term" value="P:DNA alkylation repair"/>
    <property type="evidence" value="ECO:0007669"/>
    <property type="project" value="UniProtKB-UniRule"/>
</dbReference>
<organism evidence="12 13">
    <name type="scientific">Acinetobacter apis</name>
    <dbReference type="NCBI Taxonomy" id="1229165"/>
    <lineage>
        <taxon>Bacteria</taxon>
        <taxon>Pseudomonadati</taxon>
        <taxon>Pseudomonadota</taxon>
        <taxon>Gammaproteobacteria</taxon>
        <taxon>Moraxellales</taxon>
        <taxon>Moraxellaceae</taxon>
        <taxon>Acinetobacter</taxon>
    </lineage>
</organism>
<evidence type="ECO:0000313" key="12">
    <source>
        <dbReference type="EMBL" id="SNQ30228.1"/>
    </source>
</evidence>
<comment type="similarity">
    <text evidence="2 9">Belongs to the MGMT family.</text>
</comment>
<dbReference type="PANTHER" id="PTHR10815">
    <property type="entry name" value="METHYLATED-DNA--PROTEIN-CYSTEINE METHYLTRANSFERASE"/>
    <property type="match status" value="1"/>
</dbReference>
<feature type="domain" description="Methylguanine DNA methyltransferase ribonuclease-like" evidence="11">
    <location>
        <begin position="4"/>
        <end position="74"/>
    </location>
</feature>
<dbReference type="GO" id="GO:0032259">
    <property type="term" value="P:methylation"/>
    <property type="evidence" value="ECO:0007669"/>
    <property type="project" value="UniProtKB-KW"/>
</dbReference>
<evidence type="ECO:0000256" key="3">
    <source>
        <dbReference type="ARBA" id="ARBA00022490"/>
    </source>
</evidence>
<comment type="miscellaneous">
    <text evidence="9">This enzyme catalyzes only one turnover and therefore is not strictly catalytic. According to one definition, an enzyme is a biocatalyst that acts repeatedly and over many reaction cycles.</text>
</comment>
<dbReference type="HAMAP" id="MF_00772">
    <property type="entry name" value="OGT"/>
    <property type="match status" value="1"/>
</dbReference>
<dbReference type="Gene3D" id="3.30.160.70">
    <property type="entry name" value="Methylated DNA-protein cysteine methyltransferase domain"/>
    <property type="match status" value="1"/>
</dbReference>
<dbReference type="InterPro" id="IPR008332">
    <property type="entry name" value="MethylG_MeTrfase_N"/>
</dbReference>
<dbReference type="NCBIfam" id="TIGR00589">
    <property type="entry name" value="ogt"/>
    <property type="match status" value="1"/>
</dbReference>
<dbReference type="InterPro" id="IPR001497">
    <property type="entry name" value="MethylDNA_cys_MeTrfase_AS"/>
</dbReference>
<comment type="subcellular location">
    <subcellularLocation>
        <location evidence="9">Cytoplasm</location>
    </subcellularLocation>
</comment>
<gene>
    <name evidence="12" type="ORF">SAMN05444584_2216</name>
</gene>
<keyword evidence="7 9" id="KW-0234">DNA repair</keyword>
<dbReference type="Pfam" id="PF01035">
    <property type="entry name" value="DNA_binding_1"/>
    <property type="match status" value="1"/>
</dbReference>
<dbReference type="PANTHER" id="PTHR10815:SF13">
    <property type="entry name" value="METHYLATED-DNA--PROTEIN-CYSTEINE METHYLTRANSFERASE"/>
    <property type="match status" value="1"/>
</dbReference>
<keyword evidence="6 9" id="KW-0227">DNA damage</keyword>
<dbReference type="InterPro" id="IPR036217">
    <property type="entry name" value="MethylDNA_cys_MeTrfase_DNAb"/>
</dbReference>
<dbReference type="Proteomes" id="UP000243463">
    <property type="component" value="Unassembled WGS sequence"/>
</dbReference>
<feature type="domain" description="Methylated-DNA-[protein]-cysteine S-methyltransferase DNA binding" evidence="10">
    <location>
        <begin position="80"/>
        <end position="159"/>
    </location>
</feature>
<dbReference type="InterPro" id="IPR036388">
    <property type="entry name" value="WH-like_DNA-bd_sf"/>
</dbReference>
<feature type="active site" description="Nucleophile; methyl group acceptor" evidence="9">
    <location>
        <position position="131"/>
    </location>
</feature>
<dbReference type="Pfam" id="PF02870">
    <property type="entry name" value="Methyltransf_1N"/>
    <property type="match status" value="1"/>
</dbReference>
<dbReference type="SUPFAM" id="SSF46767">
    <property type="entry name" value="Methylated DNA-protein cysteine methyltransferase, C-terminal domain"/>
    <property type="match status" value="1"/>
</dbReference>
<protein>
    <recommendedName>
        <fullName evidence="9">Methylated-DNA--protein-cysteine methyltransferase</fullName>
        <ecNumber evidence="9">2.1.1.63</ecNumber>
    </recommendedName>
    <alternativeName>
        <fullName evidence="9">6-O-methylguanine-DNA methyltransferase</fullName>
        <shortName evidence="9">MGMT</shortName>
    </alternativeName>
    <alternativeName>
        <fullName evidence="9">O-6-methylguanine-DNA-alkyltransferase</fullName>
    </alternativeName>
</protein>
<accession>A0A217EID7</accession>
<evidence type="ECO:0000259" key="11">
    <source>
        <dbReference type="Pfam" id="PF02870"/>
    </source>
</evidence>
<name>A0A217EID7_9GAMM</name>
<sequence>MQLYQLLMPSPVGQLKLIAHEHALVAICWLDDSKTPYAGHDYHEDVSHHILLQAQSELEAYFNQQLETFLVPFSFWQGTSFQKRVWEKLNDIPFGETVSYAWMANAIGQPTAVRAVASAIGHNPLSIIVPCHRVIASNGTLGGFASGLENKKILLNLETNVQK</sequence>
<evidence type="ECO:0000256" key="8">
    <source>
        <dbReference type="ARBA" id="ARBA00049348"/>
    </source>
</evidence>
<keyword evidence="3 9" id="KW-0963">Cytoplasm</keyword>
<evidence type="ECO:0000256" key="6">
    <source>
        <dbReference type="ARBA" id="ARBA00022763"/>
    </source>
</evidence>
<dbReference type="InterPro" id="IPR014048">
    <property type="entry name" value="MethylDNA_cys_MeTrfase_DNA-bd"/>
</dbReference>
<dbReference type="RefSeq" id="WP_088824397.1">
    <property type="nucleotide sequence ID" value="NZ_FZLN01000008.1"/>
</dbReference>
<keyword evidence="4 9" id="KW-0489">Methyltransferase</keyword>
<dbReference type="CDD" id="cd06445">
    <property type="entry name" value="ATase"/>
    <property type="match status" value="1"/>
</dbReference>
<dbReference type="PROSITE" id="PS00374">
    <property type="entry name" value="MGMT"/>
    <property type="match status" value="1"/>
</dbReference>
<dbReference type="FunFam" id="1.10.10.10:FF:000214">
    <property type="entry name" value="Methylated-DNA--protein-cysteine methyltransferase"/>
    <property type="match status" value="1"/>
</dbReference>